<feature type="domain" description="Borealin N-terminal" evidence="11">
    <location>
        <begin position="48"/>
        <end position="103"/>
    </location>
</feature>
<feature type="compositionally biased region" description="Basic and acidic residues" evidence="10">
    <location>
        <begin position="155"/>
        <end position="172"/>
    </location>
</feature>
<reference evidence="12" key="1">
    <citation type="submission" date="2023-03" db="EMBL/GenBank/DDBJ databases">
        <title>Complete genome of Cladonia borealis.</title>
        <authorList>
            <person name="Park H."/>
        </authorList>
    </citation>
    <scope>NUCLEOTIDE SEQUENCE</scope>
    <source>
        <strain evidence="12">ANT050790</strain>
    </source>
</reference>
<protein>
    <recommendedName>
        <fullName evidence="11">Borealin N-terminal domain-containing protein</fullName>
    </recommendedName>
</protein>
<keyword evidence="5" id="KW-0132">Cell division</keyword>
<comment type="caution">
    <text evidence="12">The sequence shown here is derived from an EMBL/GenBank/DDBJ whole genome shotgun (WGS) entry which is preliminary data.</text>
</comment>
<dbReference type="GO" id="GO:0051233">
    <property type="term" value="C:spindle midzone"/>
    <property type="evidence" value="ECO:0007669"/>
    <property type="project" value="TreeGrafter"/>
</dbReference>
<evidence type="ECO:0000256" key="3">
    <source>
        <dbReference type="ARBA" id="ARBA00009914"/>
    </source>
</evidence>
<dbReference type="GO" id="GO:0005634">
    <property type="term" value="C:nucleus"/>
    <property type="evidence" value="ECO:0007669"/>
    <property type="project" value="UniProtKB-SubCell"/>
</dbReference>
<evidence type="ECO:0000313" key="13">
    <source>
        <dbReference type="Proteomes" id="UP001166286"/>
    </source>
</evidence>
<evidence type="ECO:0000256" key="7">
    <source>
        <dbReference type="ARBA" id="ARBA00023242"/>
    </source>
</evidence>
<evidence type="ECO:0000256" key="8">
    <source>
        <dbReference type="ARBA" id="ARBA00023306"/>
    </source>
</evidence>
<keyword evidence="6" id="KW-0498">Mitosis</keyword>
<feature type="compositionally biased region" description="Polar residues" evidence="10">
    <location>
        <begin position="186"/>
        <end position="211"/>
    </location>
</feature>
<dbReference type="AlphaFoldDB" id="A0AA39V7U0"/>
<evidence type="ECO:0000256" key="1">
    <source>
        <dbReference type="ARBA" id="ARBA00004123"/>
    </source>
</evidence>
<name>A0AA39V7U0_9LECA</name>
<evidence type="ECO:0000259" key="11">
    <source>
        <dbReference type="Pfam" id="PF10444"/>
    </source>
</evidence>
<dbReference type="InterPro" id="IPR018867">
    <property type="entry name" value="Cell_div_borealin"/>
</dbReference>
<dbReference type="GO" id="GO:0000070">
    <property type="term" value="P:mitotic sister chromatid segregation"/>
    <property type="evidence" value="ECO:0007669"/>
    <property type="project" value="TreeGrafter"/>
</dbReference>
<evidence type="ECO:0000256" key="2">
    <source>
        <dbReference type="ARBA" id="ARBA00004584"/>
    </source>
</evidence>
<feature type="region of interest" description="Disordered" evidence="10">
    <location>
        <begin position="135"/>
        <end position="223"/>
    </location>
</feature>
<keyword evidence="4" id="KW-0158">Chromosome</keyword>
<proteinExistence type="inferred from homology"/>
<gene>
    <name evidence="12" type="ORF">JMJ35_006512</name>
</gene>
<keyword evidence="7" id="KW-0539">Nucleus</keyword>
<keyword evidence="9" id="KW-0137">Centromere</keyword>
<evidence type="ECO:0000256" key="5">
    <source>
        <dbReference type="ARBA" id="ARBA00022618"/>
    </source>
</evidence>
<feature type="compositionally biased region" description="Basic residues" evidence="10">
    <location>
        <begin position="1"/>
        <end position="10"/>
    </location>
</feature>
<comment type="similarity">
    <text evidence="3">Belongs to the borealin family.</text>
</comment>
<organism evidence="12 13">
    <name type="scientific">Cladonia borealis</name>
    <dbReference type="NCBI Taxonomy" id="184061"/>
    <lineage>
        <taxon>Eukaryota</taxon>
        <taxon>Fungi</taxon>
        <taxon>Dikarya</taxon>
        <taxon>Ascomycota</taxon>
        <taxon>Pezizomycotina</taxon>
        <taxon>Lecanoromycetes</taxon>
        <taxon>OSLEUM clade</taxon>
        <taxon>Lecanoromycetidae</taxon>
        <taxon>Lecanorales</taxon>
        <taxon>Lecanorineae</taxon>
        <taxon>Cladoniaceae</taxon>
        <taxon>Cladonia</taxon>
    </lineage>
</organism>
<dbReference type="Proteomes" id="UP001166286">
    <property type="component" value="Unassembled WGS sequence"/>
</dbReference>
<comment type="subcellular location">
    <subcellularLocation>
        <location evidence="2">Chromosome</location>
        <location evidence="2">Centromere</location>
    </subcellularLocation>
    <subcellularLocation>
        <location evidence="1">Nucleus</location>
    </subcellularLocation>
</comment>
<dbReference type="GO" id="GO:0000775">
    <property type="term" value="C:chromosome, centromeric region"/>
    <property type="evidence" value="ECO:0007669"/>
    <property type="project" value="UniProtKB-SubCell"/>
</dbReference>
<evidence type="ECO:0000256" key="4">
    <source>
        <dbReference type="ARBA" id="ARBA00022454"/>
    </source>
</evidence>
<feature type="compositionally biased region" description="Low complexity" evidence="10">
    <location>
        <begin position="268"/>
        <end position="278"/>
    </location>
</feature>
<dbReference type="GO" id="GO:0032133">
    <property type="term" value="C:chromosome passenger complex"/>
    <property type="evidence" value="ECO:0007669"/>
    <property type="project" value="TreeGrafter"/>
</dbReference>
<evidence type="ECO:0000313" key="12">
    <source>
        <dbReference type="EMBL" id="KAK0510960.1"/>
    </source>
</evidence>
<dbReference type="GO" id="GO:0051301">
    <property type="term" value="P:cell division"/>
    <property type="evidence" value="ECO:0007669"/>
    <property type="project" value="UniProtKB-KW"/>
</dbReference>
<evidence type="ECO:0000256" key="6">
    <source>
        <dbReference type="ARBA" id="ARBA00022776"/>
    </source>
</evidence>
<evidence type="ECO:0000256" key="10">
    <source>
        <dbReference type="SAM" id="MobiDB-lite"/>
    </source>
</evidence>
<keyword evidence="13" id="KW-1185">Reference proteome</keyword>
<evidence type="ECO:0000256" key="9">
    <source>
        <dbReference type="ARBA" id="ARBA00023328"/>
    </source>
</evidence>
<feature type="region of interest" description="Disordered" evidence="10">
    <location>
        <begin position="1"/>
        <end position="46"/>
    </location>
</feature>
<keyword evidence="8" id="KW-0131">Cell cycle</keyword>
<dbReference type="InterPro" id="IPR018851">
    <property type="entry name" value="Borealin_N"/>
</dbReference>
<accession>A0AA39V7U0</accession>
<feature type="region of interest" description="Disordered" evidence="10">
    <location>
        <begin position="261"/>
        <end position="337"/>
    </location>
</feature>
<dbReference type="Pfam" id="PF10444">
    <property type="entry name" value="Nbl1_Borealin_N"/>
    <property type="match status" value="1"/>
</dbReference>
<feature type="compositionally biased region" description="Polar residues" evidence="10">
    <location>
        <begin position="15"/>
        <end position="25"/>
    </location>
</feature>
<dbReference type="PANTHER" id="PTHR16040:SF7">
    <property type="entry name" value="AUSTRALIN, ISOFORM A-RELATED"/>
    <property type="match status" value="1"/>
</dbReference>
<dbReference type="EMBL" id="JAFEKC020000014">
    <property type="protein sequence ID" value="KAK0510960.1"/>
    <property type="molecule type" value="Genomic_DNA"/>
</dbReference>
<feature type="compositionally biased region" description="Low complexity" evidence="10">
    <location>
        <begin position="307"/>
        <end position="316"/>
    </location>
</feature>
<dbReference type="PANTHER" id="PTHR16040">
    <property type="entry name" value="AUSTRALIN, ISOFORM A-RELATED"/>
    <property type="match status" value="1"/>
</dbReference>
<sequence>MAPGRVKKNRHSSDNETQARSQTVAVKSPLRTPVGSPKKKSMGITEGQKQALIDNLQLEITERARKLRAQYALQAQSLRTRIELRVNRIPKSLRKANMGELLERYIEMSQPKQKGAVEASKAVKAVNETIAPQTRILISEDPESAPALRSRGTKRKSDAMDHADKENSDDPAHPIPNPKRRLKANAAQSRQVTNPSTVLSPKSANSRTLPQSPIRPGLGSPQKSYMSYPVSPLKPYSPVKAVSPAKAAAAVATAALASMLNEKPNAGRPKTATGPKATTTKKTKVQGTRTKRGAENAQELDDSRKVSNSSNASSASTGTTIVKNARKAPAGVKKNDIGVRATGKKVAAVAEVPATGRRVLRKR</sequence>